<dbReference type="RefSeq" id="WP_183255830.1">
    <property type="nucleotide sequence ID" value="NZ_JACHEP010000022.1"/>
</dbReference>
<dbReference type="Gene3D" id="3.40.640.10">
    <property type="entry name" value="Type I PLP-dependent aspartate aminotransferase-like (Major domain)"/>
    <property type="match status" value="1"/>
</dbReference>
<dbReference type="Pfam" id="PF03711">
    <property type="entry name" value="OKR_DC_1_C"/>
    <property type="match status" value="1"/>
</dbReference>
<evidence type="ECO:0000313" key="8">
    <source>
        <dbReference type="EMBL" id="MBB5325868.1"/>
    </source>
</evidence>
<dbReference type="Proteomes" id="UP000520011">
    <property type="component" value="Unassembled WGS sequence"/>
</dbReference>
<keyword evidence="4" id="KW-0663">Pyridoxal phosphate</keyword>
<accession>A0A7W8ISF3</accession>
<comment type="similarity">
    <text evidence="2">Belongs to the Orn/Lys/Arg decarboxylase class-I family.</text>
</comment>
<protein>
    <submittedName>
        <fullName evidence="8">Lysine decarboxylase</fullName>
        <ecNumber evidence="8">4.1.1.18</ecNumber>
    </submittedName>
</protein>
<comment type="cofactor">
    <cofactor evidence="1">
        <name>pyridoxal 5'-phosphate</name>
        <dbReference type="ChEBI" id="CHEBI:597326"/>
    </cofactor>
</comment>
<dbReference type="InterPro" id="IPR036633">
    <property type="entry name" value="Prn/Lys/Arg_de-COase_C_sf"/>
</dbReference>
<evidence type="ECO:0000256" key="3">
    <source>
        <dbReference type="ARBA" id="ARBA00022793"/>
    </source>
</evidence>
<keyword evidence="5 8" id="KW-0456">Lyase</keyword>
<dbReference type="Pfam" id="PF01276">
    <property type="entry name" value="OKR_DC_1"/>
    <property type="match status" value="1"/>
</dbReference>
<dbReference type="PANTHER" id="PTHR43277">
    <property type="entry name" value="ARGININE DECARBOXYLASE"/>
    <property type="match status" value="1"/>
</dbReference>
<dbReference type="InterPro" id="IPR000310">
    <property type="entry name" value="Orn/Lys/Arg_deCO2ase_major_dom"/>
</dbReference>
<dbReference type="GO" id="GO:0008923">
    <property type="term" value="F:lysine decarboxylase activity"/>
    <property type="evidence" value="ECO:0007669"/>
    <property type="project" value="UniProtKB-EC"/>
</dbReference>
<dbReference type="SUPFAM" id="SSF55904">
    <property type="entry name" value="Ornithine decarboxylase C-terminal domain"/>
    <property type="match status" value="1"/>
</dbReference>
<evidence type="ECO:0000256" key="4">
    <source>
        <dbReference type="ARBA" id="ARBA00022898"/>
    </source>
</evidence>
<dbReference type="AlphaFoldDB" id="A0A7W8ISF3"/>
<dbReference type="InterPro" id="IPR052357">
    <property type="entry name" value="Orn_Lys_Arg_decarboxylase-I"/>
</dbReference>
<dbReference type="EC" id="4.1.1.18" evidence="8"/>
<dbReference type="SUPFAM" id="SSF53383">
    <property type="entry name" value="PLP-dependent transferases"/>
    <property type="match status" value="1"/>
</dbReference>
<sequence length="479" mass="53773">MSNQQQKTPLYSALKKHHLASPFSFHVPGHKYGMVFPEYAKTDYENLLQLDATELSGLDDLHQPVSVIAEAQKLAAEFYKVDETFFLVNGSTVGNLAMVFATCEENKEVIVQRNCHKSIIHALQLVGATPVFLSPELDPDVRVASYVPYDAVKEAIECYPQATAVILTNPNYYGMSVDLTEIVNIAHRYHIPVLVDEAHGAHFVLGNPFPKTAVACGADVVVQSAHKTLPAMTMGSYLHVNSSLIDKQRLRYFLQVFQSSSPSYPIMASLDLARSYIAGLAKEDLDRIQVQVRLFKELLNEIEGITGVESKDPLIKTDLLKITIQTRSVISGYELQRRLEREGIFTELADPFNVLFVYPLAVLKNIEQVVTKVKRAFSGLRHDERLIHSFEPFSFVTVSSSISYRTLTRLPKKVVSLEEAEGLISAETIIPYPPGIPLLCIGEVIRHEHIERIVELKRHGSHFQGGNYLAFHRIEVFEQ</sequence>
<dbReference type="InterPro" id="IPR008286">
    <property type="entry name" value="Prn/Lys/Arg_de-COase_C"/>
</dbReference>
<keyword evidence="3" id="KW-0210">Decarboxylase</keyword>
<reference evidence="8 9" key="1">
    <citation type="submission" date="2020-08" db="EMBL/GenBank/DDBJ databases">
        <title>Genomic Encyclopedia of Type Strains, Phase IV (KMG-IV): sequencing the most valuable type-strain genomes for metagenomic binning, comparative biology and taxonomic classification.</title>
        <authorList>
            <person name="Goeker M."/>
        </authorList>
    </citation>
    <scope>NUCLEOTIDE SEQUENCE [LARGE SCALE GENOMIC DNA]</scope>
    <source>
        <strain evidence="8 9">DSM 16325</strain>
    </source>
</reference>
<dbReference type="EMBL" id="JACHEP010000022">
    <property type="protein sequence ID" value="MBB5325868.1"/>
    <property type="molecule type" value="Genomic_DNA"/>
</dbReference>
<comment type="caution">
    <text evidence="8">The sequence shown here is derived from an EMBL/GenBank/DDBJ whole genome shotgun (WGS) entry which is preliminary data.</text>
</comment>
<evidence type="ECO:0000256" key="5">
    <source>
        <dbReference type="ARBA" id="ARBA00023239"/>
    </source>
</evidence>
<evidence type="ECO:0000256" key="1">
    <source>
        <dbReference type="ARBA" id="ARBA00001933"/>
    </source>
</evidence>
<dbReference type="InterPro" id="IPR015424">
    <property type="entry name" value="PyrdxlP-dep_Trfase"/>
</dbReference>
<name>A0A7W8ISF3_9BACL</name>
<dbReference type="PANTHER" id="PTHR43277:SF3">
    <property type="entry name" value="DECARBOXYLASE, PUTATIVE-RELATED"/>
    <property type="match status" value="1"/>
</dbReference>
<evidence type="ECO:0000259" key="7">
    <source>
        <dbReference type="Pfam" id="PF03711"/>
    </source>
</evidence>
<gene>
    <name evidence="8" type="ORF">HNQ34_002969</name>
</gene>
<dbReference type="InterPro" id="IPR015421">
    <property type="entry name" value="PyrdxlP-dep_Trfase_major"/>
</dbReference>
<organism evidence="8 9">
    <name type="scientific">Anoxybacteroides tepidamans</name>
    <dbReference type="NCBI Taxonomy" id="265948"/>
    <lineage>
        <taxon>Bacteria</taxon>
        <taxon>Bacillati</taxon>
        <taxon>Bacillota</taxon>
        <taxon>Bacilli</taxon>
        <taxon>Bacillales</taxon>
        <taxon>Anoxybacillaceae</taxon>
        <taxon>Anoxybacteroides</taxon>
    </lineage>
</organism>
<keyword evidence="9" id="KW-1185">Reference proteome</keyword>
<feature type="domain" description="Orn/Lys/Arg decarboxylases family 1 pyridoxal-P attachment site" evidence="6">
    <location>
        <begin position="8"/>
        <end position="303"/>
    </location>
</feature>
<evidence type="ECO:0000313" key="9">
    <source>
        <dbReference type="Proteomes" id="UP000520011"/>
    </source>
</evidence>
<evidence type="ECO:0000256" key="2">
    <source>
        <dbReference type="ARBA" id="ARBA00010671"/>
    </source>
</evidence>
<proteinExistence type="inferred from homology"/>
<feature type="domain" description="Orn/Lys/Arg decarboxylase C-terminal" evidence="7">
    <location>
        <begin position="371"/>
        <end position="449"/>
    </location>
</feature>
<evidence type="ECO:0000259" key="6">
    <source>
        <dbReference type="Pfam" id="PF01276"/>
    </source>
</evidence>
<dbReference type="Gene3D" id="3.90.105.10">
    <property type="entry name" value="Molybdopterin biosynthesis moea protein, domain 2"/>
    <property type="match status" value="1"/>
</dbReference>